<dbReference type="InterPro" id="IPR001841">
    <property type="entry name" value="Znf_RING"/>
</dbReference>
<evidence type="ECO:0000256" key="12">
    <source>
        <dbReference type="ARBA" id="ARBA00023242"/>
    </source>
</evidence>
<keyword evidence="10 14" id="KW-0156">Chromatin regulator</keyword>
<evidence type="ECO:0000256" key="14">
    <source>
        <dbReference type="RuleBase" id="RU365038"/>
    </source>
</evidence>
<dbReference type="GO" id="GO:0033503">
    <property type="term" value="C:HULC complex"/>
    <property type="evidence" value="ECO:0007669"/>
    <property type="project" value="TreeGrafter"/>
</dbReference>
<evidence type="ECO:0000256" key="15">
    <source>
        <dbReference type="SAM" id="Coils"/>
    </source>
</evidence>
<dbReference type="SMART" id="SM00184">
    <property type="entry name" value="RING"/>
    <property type="match status" value="1"/>
</dbReference>
<dbReference type="GO" id="GO:0006325">
    <property type="term" value="P:chromatin organization"/>
    <property type="evidence" value="ECO:0007669"/>
    <property type="project" value="UniProtKB-KW"/>
</dbReference>
<feature type="compositionally biased region" description="Low complexity" evidence="16">
    <location>
        <begin position="380"/>
        <end position="398"/>
    </location>
</feature>
<dbReference type="PROSITE" id="PS50089">
    <property type="entry name" value="ZF_RING_2"/>
    <property type="match status" value="1"/>
</dbReference>
<evidence type="ECO:0000256" key="13">
    <source>
        <dbReference type="PROSITE-ProRule" id="PRU00175"/>
    </source>
</evidence>
<sequence>MVDQQSTSPNKVELDEGTDLLEKQLAEKTKSSQSILLKIVQSLEAQRNQSEELSAMLRFDKDADSVQSALVDENKRLTEALAKSEQNLDMMHLRVKEMTEEKSKISDDLLLLKEQSRRWKKERDEINVKYQASIQKVDSLTLVPPPQLAMKRIKKEETSSSSSSSSSSSLASSQEKRLSVKKEKGVGGGEASATSEETEKLKIELEETKLLAEKRLNEINEIGSKYSSLVKSSESLKQSLGSMSGELVVSNPTFLETKKAAEFYQKEYNDVFNRYEGVKRETAALKRELEDQRLSFEDKIAQKIEEFAKIHREREAQMIMFRRERDALAWKLEERDAQPSQEDLIRELRVLTTSQAEHLKRLRGRLERGGGGCEDVDMASSSSPSSNSVSSSSNSNSSHLGEENQKLQNEVKELKSQITEWSKQEKKWSEKKRDMEILIDTYKKTGKDRRDVIEVKKNEKKLQEDCEELTKRVKELEEDIAGYKKVTSVDIRGSDPAMSQMQAEKDALSGEVKKLERKNAQLAKAKETQEEETKTLLMEIDEISKAYEEIQEQNDRLSSQVEEKNDATSRLVSERLKARKIQQRMTEENGLLQERESRLFEKIEVQHSLVRVTESKLKAMQELVFRLQEDVRGMQGAVEREKKNAKEEGERVADLQTRVDGLVGEIEDAKKESVERRVELEEKASVLRRVEEEKERLQRKVERANKSASLSKSSEVAEEEIKELRRQLQCDVCKDRRKGCIVTKCWHIFCRQCIEDSLTARRRKCPACGRAISRNEVQDIYL</sequence>
<organism evidence="18">
    <name type="scientific">Paramoeba aestuarina</name>
    <dbReference type="NCBI Taxonomy" id="180227"/>
    <lineage>
        <taxon>Eukaryota</taxon>
        <taxon>Amoebozoa</taxon>
        <taxon>Discosea</taxon>
        <taxon>Flabellinia</taxon>
        <taxon>Dactylopodida</taxon>
        <taxon>Paramoebidae</taxon>
        <taxon>Paramoeba</taxon>
    </lineage>
</organism>
<dbReference type="EC" id="2.3.2.27" evidence="14"/>
<dbReference type="CDD" id="cd16499">
    <property type="entry name" value="RING-HC_Bre1-like"/>
    <property type="match status" value="1"/>
</dbReference>
<feature type="compositionally biased region" description="Low complexity" evidence="16">
    <location>
        <begin position="159"/>
        <end position="173"/>
    </location>
</feature>
<comment type="similarity">
    <text evidence="4 14">Belongs to the BRE1 family.</text>
</comment>
<evidence type="ECO:0000256" key="3">
    <source>
        <dbReference type="ARBA" id="ARBA00004906"/>
    </source>
</evidence>
<dbReference type="InterPro" id="IPR013956">
    <property type="entry name" value="E3_ubiquit_lig_Bre1"/>
</dbReference>
<evidence type="ECO:0000313" key="18">
    <source>
        <dbReference type="EMBL" id="CAE2308151.1"/>
    </source>
</evidence>
<accession>A0A7S4KY00</accession>
<evidence type="ECO:0000256" key="10">
    <source>
        <dbReference type="ARBA" id="ARBA00022853"/>
    </source>
</evidence>
<dbReference type="EMBL" id="HBKR01019241">
    <property type="protein sequence ID" value="CAE2308151.1"/>
    <property type="molecule type" value="Transcribed_RNA"/>
</dbReference>
<evidence type="ECO:0000256" key="9">
    <source>
        <dbReference type="ARBA" id="ARBA00022833"/>
    </source>
</evidence>
<comment type="pathway">
    <text evidence="3 14">Protein modification; protein ubiquitination.</text>
</comment>
<name>A0A7S4KY00_9EUKA</name>
<dbReference type="Gene3D" id="3.30.40.10">
    <property type="entry name" value="Zinc/RING finger domain, C3HC4 (zinc finger)"/>
    <property type="match status" value="1"/>
</dbReference>
<evidence type="ECO:0000256" key="2">
    <source>
        <dbReference type="ARBA" id="ARBA00004123"/>
    </source>
</evidence>
<feature type="domain" description="RING-type" evidence="17">
    <location>
        <begin position="730"/>
        <end position="768"/>
    </location>
</feature>
<evidence type="ECO:0000256" key="4">
    <source>
        <dbReference type="ARBA" id="ARBA00005555"/>
    </source>
</evidence>
<dbReference type="Pfam" id="PF13923">
    <property type="entry name" value="zf-C3HC4_2"/>
    <property type="match status" value="1"/>
</dbReference>
<evidence type="ECO:0000256" key="1">
    <source>
        <dbReference type="ARBA" id="ARBA00000900"/>
    </source>
</evidence>
<feature type="coiled-coil region" evidence="15">
    <location>
        <begin position="638"/>
        <end position="734"/>
    </location>
</feature>
<evidence type="ECO:0000256" key="5">
    <source>
        <dbReference type="ARBA" id="ARBA00022679"/>
    </source>
</evidence>
<keyword evidence="7 13" id="KW-0863">Zinc-finger</keyword>
<dbReference type="PROSITE" id="PS00518">
    <property type="entry name" value="ZF_RING_1"/>
    <property type="match status" value="1"/>
</dbReference>
<evidence type="ECO:0000256" key="8">
    <source>
        <dbReference type="ARBA" id="ARBA00022786"/>
    </source>
</evidence>
<feature type="compositionally biased region" description="Basic and acidic residues" evidence="16">
    <location>
        <begin position="174"/>
        <end position="185"/>
    </location>
</feature>
<dbReference type="UniPathway" id="UPA00143"/>
<dbReference type="AlphaFoldDB" id="A0A7S4KY00"/>
<keyword evidence="12 14" id="KW-0539">Nucleus</keyword>
<feature type="region of interest" description="Disordered" evidence="16">
    <location>
        <begin position="363"/>
        <end position="406"/>
    </location>
</feature>
<dbReference type="PANTHER" id="PTHR23163:SF0">
    <property type="entry name" value="E3 UBIQUITIN-PROTEIN LIGASE BRE1"/>
    <property type="match status" value="1"/>
</dbReference>
<dbReference type="GO" id="GO:0008270">
    <property type="term" value="F:zinc ion binding"/>
    <property type="evidence" value="ECO:0007669"/>
    <property type="project" value="UniProtKB-KW"/>
</dbReference>
<feature type="region of interest" description="Disordered" evidence="16">
    <location>
        <begin position="152"/>
        <end position="199"/>
    </location>
</feature>
<evidence type="ECO:0000256" key="11">
    <source>
        <dbReference type="ARBA" id="ARBA00023054"/>
    </source>
</evidence>
<comment type="subcellular location">
    <subcellularLocation>
        <location evidence="2 14">Nucleus</location>
    </subcellularLocation>
</comment>
<feature type="coiled-coil region" evidence="15">
    <location>
        <begin position="67"/>
        <end position="115"/>
    </location>
</feature>
<reference evidence="18" key="1">
    <citation type="submission" date="2021-01" db="EMBL/GenBank/DDBJ databases">
        <authorList>
            <person name="Corre E."/>
            <person name="Pelletier E."/>
            <person name="Niang G."/>
            <person name="Scheremetjew M."/>
            <person name="Finn R."/>
            <person name="Kale V."/>
            <person name="Holt S."/>
            <person name="Cochrane G."/>
            <person name="Meng A."/>
            <person name="Brown T."/>
            <person name="Cohen L."/>
        </authorList>
    </citation>
    <scope>NUCLEOTIDE SEQUENCE</scope>
    <source>
        <strain evidence="18">SoJaBio B1-5/56/2</strain>
    </source>
</reference>
<dbReference type="GO" id="GO:0016567">
    <property type="term" value="P:protein ubiquitination"/>
    <property type="evidence" value="ECO:0007669"/>
    <property type="project" value="UniProtKB-UniRule"/>
</dbReference>
<dbReference type="PANTHER" id="PTHR23163">
    <property type="entry name" value="RING FINGER PROTEIN-RELATED"/>
    <property type="match status" value="1"/>
</dbReference>
<dbReference type="SUPFAM" id="SSF57850">
    <property type="entry name" value="RING/U-box"/>
    <property type="match status" value="1"/>
</dbReference>
<protein>
    <recommendedName>
        <fullName evidence="14">E3 ubiquitin protein ligase</fullName>
        <ecNumber evidence="14">2.3.2.27</ecNumber>
    </recommendedName>
</protein>
<dbReference type="InterPro" id="IPR013083">
    <property type="entry name" value="Znf_RING/FYVE/PHD"/>
</dbReference>
<evidence type="ECO:0000259" key="17">
    <source>
        <dbReference type="PROSITE" id="PS50089"/>
    </source>
</evidence>
<keyword evidence="6 14" id="KW-0479">Metal-binding</keyword>
<keyword evidence="5 14" id="KW-0808">Transferase</keyword>
<evidence type="ECO:0000256" key="7">
    <source>
        <dbReference type="ARBA" id="ARBA00022771"/>
    </source>
</evidence>
<keyword evidence="8 14" id="KW-0833">Ubl conjugation pathway</keyword>
<evidence type="ECO:0000256" key="6">
    <source>
        <dbReference type="ARBA" id="ARBA00022723"/>
    </source>
</evidence>
<keyword evidence="9 14" id="KW-0862">Zinc</keyword>
<feature type="coiled-coil region" evidence="15">
    <location>
        <begin position="275"/>
        <end position="306"/>
    </location>
</feature>
<gene>
    <name evidence="18" type="ORF">NAES01612_LOCUS12607</name>
</gene>
<keyword evidence="11 14" id="KW-0175">Coiled coil</keyword>
<dbReference type="GO" id="GO:0005634">
    <property type="term" value="C:nucleus"/>
    <property type="evidence" value="ECO:0007669"/>
    <property type="project" value="UniProtKB-SubCell"/>
</dbReference>
<comment type="catalytic activity">
    <reaction evidence="1 14">
        <text>S-ubiquitinyl-[E2 ubiquitin-conjugating enzyme]-L-cysteine + [acceptor protein]-L-lysine = [E2 ubiquitin-conjugating enzyme]-L-cysteine + N(6)-ubiquitinyl-[acceptor protein]-L-lysine.</text>
        <dbReference type="EC" id="2.3.2.27"/>
    </reaction>
</comment>
<proteinExistence type="inferred from homology"/>
<dbReference type="InterPro" id="IPR017907">
    <property type="entry name" value="Znf_RING_CS"/>
</dbReference>
<evidence type="ECO:0000256" key="16">
    <source>
        <dbReference type="SAM" id="MobiDB-lite"/>
    </source>
</evidence>
<dbReference type="GO" id="GO:0061630">
    <property type="term" value="F:ubiquitin protein ligase activity"/>
    <property type="evidence" value="ECO:0007669"/>
    <property type="project" value="UniProtKB-EC"/>
</dbReference>